<evidence type="ECO:0000256" key="8">
    <source>
        <dbReference type="SAM" id="Coils"/>
    </source>
</evidence>
<dbReference type="PANTHER" id="PTHR14304:SF11">
    <property type="entry name" value="SAP DOMAIN-CONTAINING PROTEIN"/>
    <property type="match status" value="1"/>
</dbReference>
<dbReference type="EMBL" id="KQ971311">
    <property type="protein sequence ID" value="EEZ98940.2"/>
    <property type="molecule type" value="Genomic_DNA"/>
</dbReference>
<dbReference type="InterPro" id="IPR025223">
    <property type="entry name" value="S1-like_RNA-bd_dom"/>
</dbReference>
<feature type="region of interest" description="Disordered" evidence="9">
    <location>
        <begin position="1046"/>
        <end position="1095"/>
    </location>
</feature>
<dbReference type="PROSITE" id="PS50800">
    <property type="entry name" value="SAP"/>
    <property type="match status" value="1"/>
</dbReference>
<feature type="compositionally biased region" description="Basic residues" evidence="9">
    <location>
        <begin position="286"/>
        <end position="300"/>
    </location>
</feature>
<organism evidence="11 12">
    <name type="scientific">Tribolium castaneum</name>
    <name type="common">Red flour beetle</name>
    <dbReference type="NCBI Taxonomy" id="7070"/>
    <lineage>
        <taxon>Eukaryota</taxon>
        <taxon>Metazoa</taxon>
        <taxon>Ecdysozoa</taxon>
        <taxon>Arthropoda</taxon>
        <taxon>Hexapoda</taxon>
        <taxon>Insecta</taxon>
        <taxon>Pterygota</taxon>
        <taxon>Neoptera</taxon>
        <taxon>Endopterygota</taxon>
        <taxon>Coleoptera</taxon>
        <taxon>Polyphaga</taxon>
        <taxon>Cucujiformia</taxon>
        <taxon>Tenebrionidae</taxon>
        <taxon>Tenebrionidae incertae sedis</taxon>
        <taxon>Tribolium</taxon>
    </lineage>
</organism>
<dbReference type="Pfam" id="PF02037">
    <property type="entry name" value="SAP"/>
    <property type="match status" value="1"/>
</dbReference>
<comment type="subcellular location">
    <subcellularLocation>
        <location evidence="1">Cytoplasm</location>
        <location evidence="1">Perinuclear region</location>
    </subcellularLocation>
</comment>
<feature type="compositionally biased region" description="Basic and acidic residues" evidence="9">
    <location>
        <begin position="272"/>
        <end position="285"/>
    </location>
</feature>
<dbReference type="eggNOG" id="KOG4246">
    <property type="taxonomic scope" value="Eukaryota"/>
</dbReference>
<dbReference type="Pfam" id="PF19256">
    <property type="entry name" value="LAIKA"/>
    <property type="match status" value="1"/>
</dbReference>
<sequence length="1095" mass="125670">MSNMGQFNNKNPPWGRANNSPNIVNQPSPLQQQIMNQSALNNMNTSGMVQFQQQHQQQVFQNAMGLQQQNLGLGLQQMANNAMGAGLGSQLASNQIFQQVGAVTYPNPRGLNPTAFQTQNISAVPPVQNNSNVGTKQRVFTGTVTKVHDNFGFVDEDVFFQINACVKGSNPTVGDRVLVEASYNPTMPFKWNATRIQVLPMSNQPSNRHSNNSKNYNNSNANTYNAVPPPNDNSNGNFGRNQRPKAVMGRGRERSRDRERDDDEIERKRRREERMREREKEEKKSPLRRRSRSPKSRRRSRIVPRYMVQIPKIALDLSEADVLEIRRRYANLYIPSDFFYTHFRWVDAFPPDKPFTMNKPSFFHIMNKEVDPVVENDAVLEPPDADYLFSAKVMLMSMSGLDELYQKCCAMAEDKDKRDRESEERDFVHPARLLNFLVGLRGKNETMAIGGPWSPSLDGENPDKDPSVLIKTAIRTCKALTGIDLSSCTQWYRFVELYYRRSESTHKGRAVPARVETVVLFLPDVWSCVPTRLEWDGLHQSYRKQLERRLKADLEIGGGGGGSGSGGGDDTPPADEKEEEPPSDKLEPTHYSQLDPKTMVVSALRNELKARNINSKGLKSQLVARLAKALKVEAEKAEDPTKEIQTEVDYDISADEKKIEAEEKKLDEKEKALLEKRYTLPEQQHILVHPSRTAKSGKFDCTIMSLSLLLDYRPEDTKEHSFEVSLFAELFNEMLMRDFGFNIYRALYELPDKIKDEKKKRDDEKKSDDKNKKEDEKKKDEEKSEESEKKKKDDKKSDDSEEDEEYDDEEGKDKKKDKEKKKKERVKMFTKDKHLLLSFIYFDQTHCGYIFDKDIEDLLYTLGLNLSRAQVRKLVGKVVTRDSLHYRKLTDKPKDNNEFIVIDDLEKETNLHDLAVGNKKLLPVFVGEVKVNGSENEEAPNPDDGLVTYRGALVDVGKLMSQLERSEKARLETESRMVSLKNENNKLSDKYNKSNSTIKYLNSDLKEYKEKLRTTEDALSRITAYSKLYQTTLLDIRDKIDPVLKSTSNSSKEEVAVKKDCEKDKKHDESKTRWEKEVKQEEVQEVEPVEAKKEA</sequence>
<feature type="compositionally biased region" description="Basic and acidic residues" evidence="9">
    <location>
        <begin position="757"/>
        <end position="798"/>
    </location>
</feature>
<name>D6WB55_TRICA</name>
<feature type="domain" description="SAP" evidence="10">
    <location>
        <begin position="596"/>
        <end position="630"/>
    </location>
</feature>
<evidence type="ECO:0000313" key="12">
    <source>
        <dbReference type="Proteomes" id="UP000007266"/>
    </source>
</evidence>
<dbReference type="AlphaFoldDB" id="D6WB55"/>
<dbReference type="GO" id="GO:0005634">
    <property type="term" value="C:nucleus"/>
    <property type="evidence" value="ECO:0000318"/>
    <property type="project" value="GO_Central"/>
</dbReference>
<feature type="compositionally biased region" description="Basic and acidic residues" evidence="9">
    <location>
        <begin position="250"/>
        <end position="259"/>
    </location>
</feature>
<dbReference type="KEGG" id="tca:655829"/>
<evidence type="ECO:0000256" key="7">
    <source>
        <dbReference type="ARBA" id="ARBA00072349"/>
    </source>
</evidence>
<dbReference type="OrthoDB" id="21006at2759"/>
<keyword evidence="6" id="KW-0131">Cell cycle</keyword>
<dbReference type="SMART" id="SM01122">
    <property type="entry name" value="DBC1"/>
    <property type="match status" value="1"/>
</dbReference>
<dbReference type="GO" id="GO:0006355">
    <property type="term" value="P:regulation of DNA-templated transcription"/>
    <property type="evidence" value="ECO:0000318"/>
    <property type="project" value="GO_Central"/>
</dbReference>
<feature type="region of interest" description="Disordered" evidence="9">
    <location>
        <begin position="202"/>
        <end position="300"/>
    </location>
</feature>
<feature type="region of interest" description="Disordered" evidence="9">
    <location>
        <begin position="757"/>
        <end position="819"/>
    </location>
</feature>
<dbReference type="InterPro" id="IPR045353">
    <property type="entry name" value="LAIKA"/>
</dbReference>
<dbReference type="Proteomes" id="UP000007266">
    <property type="component" value="Linkage group 2"/>
</dbReference>
<dbReference type="GO" id="GO:0048471">
    <property type="term" value="C:perinuclear region of cytoplasm"/>
    <property type="evidence" value="ECO:0007669"/>
    <property type="project" value="UniProtKB-SubCell"/>
</dbReference>
<evidence type="ECO:0000259" key="10">
    <source>
        <dbReference type="PROSITE" id="PS50800"/>
    </source>
</evidence>
<dbReference type="InterPro" id="IPR025954">
    <property type="entry name" value="DBC1/CARP1_inactive_NUDIX"/>
</dbReference>
<dbReference type="Gene3D" id="1.10.720.30">
    <property type="entry name" value="SAP domain"/>
    <property type="match status" value="1"/>
</dbReference>
<gene>
    <name evidence="11" type="primary">AUGUSTUS-3.0.2_04563</name>
    <name evidence="11" type="ORF">TcasGA2_TC004563</name>
</gene>
<dbReference type="InterPro" id="IPR036361">
    <property type="entry name" value="SAP_dom_sf"/>
</dbReference>
<feature type="coiled-coil region" evidence="8">
    <location>
        <begin position="963"/>
        <end position="1018"/>
    </location>
</feature>
<dbReference type="Pfam" id="PF14444">
    <property type="entry name" value="S1-like"/>
    <property type="match status" value="1"/>
</dbReference>
<feature type="compositionally biased region" description="Low complexity" evidence="9">
    <location>
        <begin position="206"/>
        <end position="225"/>
    </location>
</feature>
<evidence type="ECO:0000256" key="2">
    <source>
        <dbReference type="ARBA" id="ARBA00022490"/>
    </source>
</evidence>
<feature type="region of interest" description="Disordered" evidence="9">
    <location>
        <begin position="554"/>
        <end position="596"/>
    </location>
</feature>
<evidence type="ECO:0000256" key="5">
    <source>
        <dbReference type="ARBA" id="ARBA00023159"/>
    </source>
</evidence>
<dbReference type="InterPro" id="IPR025224">
    <property type="entry name" value="CCAR1/CCAR2"/>
</dbReference>
<dbReference type="SMART" id="SM00513">
    <property type="entry name" value="SAP"/>
    <property type="match status" value="1"/>
</dbReference>
<keyword evidence="5" id="KW-0010">Activator</keyword>
<proteinExistence type="predicted"/>
<dbReference type="HOGENOM" id="CLU_008030_0_0_1"/>
<dbReference type="PANTHER" id="PTHR14304">
    <property type="entry name" value="CELL DIVISION CYCLE AND APOPTOSIS REGULATOR PROTEIN"/>
    <property type="match status" value="1"/>
</dbReference>
<evidence type="ECO:0000256" key="3">
    <source>
        <dbReference type="ARBA" id="ARBA00022553"/>
    </source>
</evidence>
<dbReference type="STRING" id="7070.D6WB55"/>
<evidence type="ECO:0000256" key="4">
    <source>
        <dbReference type="ARBA" id="ARBA00023054"/>
    </source>
</evidence>
<dbReference type="FunFam" id="1.10.720.30:FF:000006">
    <property type="entry name" value="Cell division cycle and apoptosis regulator protein 1"/>
    <property type="match status" value="1"/>
</dbReference>
<feature type="region of interest" description="Disordered" evidence="9">
    <location>
        <begin position="1"/>
        <end position="27"/>
    </location>
</feature>
<feature type="compositionally biased region" description="Basic and acidic residues" evidence="9">
    <location>
        <begin position="1051"/>
        <end position="1082"/>
    </location>
</feature>
<accession>D6WB55</accession>
<keyword evidence="4 8" id="KW-0175">Coiled coil</keyword>
<dbReference type="OMA" id="MVEASYN"/>
<reference evidence="11 12" key="1">
    <citation type="journal article" date="2008" name="Nature">
        <title>The genome of the model beetle and pest Tribolium castaneum.</title>
        <authorList>
            <consortium name="Tribolium Genome Sequencing Consortium"/>
            <person name="Richards S."/>
            <person name="Gibbs R.A."/>
            <person name="Weinstock G.M."/>
            <person name="Brown S.J."/>
            <person name="Denell R."/>
            <person name="Beeman R.W."/>
            <person name="Gibbs R."/>
            <person name="Beeman R.W."/>
            <person name="Brown S.J."/>
            <person name="Bucher G."/>
            <person name="Friedrich M."/>
            <person name="Grimmelikhuijzen C.J."/>
            <person name="Klingler M."/>
            <person name="Lorenzen M."/>
            <person name="Richards S."/>
            <person name="Roth S."/>
            <person name="Schroder R."/>
            <person name="Tautz D."/>
            <person name="Zdobnov E.M."/>
            <person name="Muzny D."/>
            <person name="Gibbs R.A."/>
            <person name="Weinstock G.M."/>
            <person name="Attaway T."/>
            <person name="Bell S."/>
            <person name="Buhay C.J."/>
            <person name="Chandrabose M.N."/>
            <person name="Chavez D."/>
            <person name="Clerk-Blankenburg K.P."/>
            <person name="Cree A."/>
            <person name="Dao M."/>
            <person name="Davis C."/>
            <person name="Chacko J."/>
            <person name="Dinh H."/>
            <person name="Dugan-Rocha S."/>
            <person name="Fowler G."/>
            <person name="Garner T.T."/>
            <person name="Garnes J."/>
            <person name="Gnirke A."/>
            <person name="Hawes A."/>
            <person name="Hernandez J."/>
            <person name="Hines S."/>
            <person name="Holder M."/>
            <person name="Hume J."/>
            <person name="Jhangiani S.N."/>
            <person name="Joshi V."/>
            <person name="Khan Z.M."/>
            <person name="Jackson L."/>
            <person name="Kovar C."/>
            <person name="Kowis A."/>
            <person name="Lee S."/>
            <person name="Lewis L.R."/>
            <person name="Margolis J."/>
            <person name="Morgan M."/>
            <person name="Nazareth L.V."/>
            <person name="Nguyen N."/>
            <person name="Okwuonu G."/>
            <person name="Parker D."/>
            <person name="Richards S."/>
            <person name="Ruiz S.J."/>
            <person name="Santibanez J."/>
            <person name="Savard J."/>
            <person name="Scherer S.E."/>
            <person name="Schneider B."/>
            <person name="Sodergren E."/>
            <person name="Tautz D."/>
            <person name="Vattahil S."/>
            <person name="Villasana D."/>
            <person name="White C.S."/>
            <person name="Wright R."/>
            <person name="Park Y."/>
            <person name="Beeman R.W."/>
            <person name="Lord J."/>
            <person name="Oppert B."/>
            <person name="Lorenzen M."/>
            <person name="Brown S."/>
            <person name="Wang L."/>
            <person name="Savard J."/>
            <person name="Tautz D."/>
            <person name="Richards S."/>
            <person name="Weinstock G."/>
            <person name="Gibbs R.A."/>
            <person name="Liu Y."/>
            <person name="Worley K."/>
            <person name="Weinstock G."/>
            <person name="Elsik C.G."/>
            <person name="Reese J.T."/>
            <person name="Elhaik E."/>
            <person name="Landan G."/>
            <person name="Graur D."/>
            <person name="Arensburger P."/>
            <person name="Atkinson P."/>
            <person name="Beeman R.W."/>
            <person name="Beidler J."/>
            <person name="Brown S.J."/>
            <person name="Demuth J.P."/>
            <person name="Drury D.W."/>
            <person name="Du Y.Z."/>
            <person name="Fujiwara H."/>
            <person name="Lorenzen M."/>
            <person name="Maselli V."/>
            <person name="Osanai M."/>
            <person name="Park Y."/>
            <person name="Robertson H.M."/>
            <person name="Tu Z."/>
            <person name="Wang J.J."/>
            <person name="Wang S."/>
            <person name="Richards S."/>
            <person name="Song H."/>
            <person name="Zhang L."/>
            <person name="Sodergren E."/>
            <person name="Werner D."/>
            <person name="Stanke M."/>
            <person name="Morgenstern B."/>
            <person name="Solovyev V."/>
            <person name="Kosarev P."/>
            <person name="Brown G."/>
            <person name="Chen H.C."/>
            <person name="Ermolaeva O."/>
            <person name="Hlavina W."/>
            <person name="Kapustin Y."/>
            <person name="Kiryutin B."/>
            <person name="Kitts P."/>
            <person name="Maglott D."/>
            <person name="Pruitt K."/>
            <person name="Sapojnikov V."/>
            <person name="Souvorov A."/>
            <person name="Mackey A.J."/>
            <person name="Waterhouse R.M."/>
            <person name="Wyder S."/>
            <person name="Zdobnov E.M."/>
            <person name="Zdobnov E.M."/>
            <person name="Wyder S."/>
            <person name="Kriventseva E.V."/>
            <person name="Kadowaki T."/>
            <person name="Bork P."/>
            <person name="Aranda M."/>
            <person name="Bao R."/>
            <person name="Beermann A."/>
            <person name="Berns N."/>
            <person name="Bolognesi R."/>
            <person name="Bonneton F."/>
            <person name="Bopp D."/>
            <person name="Brown S.J."/>
            <person name="Bucher G."/>
            <person name="Butts T."/>
            <person name="Chaumot A."/>
            <person name="Denell R.E."/>
            <person name="Ferrier D.E."/>
            <person name="Friedrich M."/>
            <person name="Gordon C.M."/>
            <person name="Jindra M."/>
            <person name="Klingler M."/>
            <person name="Lan Q."/>
            <person name="Lattorff H.M."/>
            <person name="Laudet V."/>
            <person name="von Levetsow C."/>
            <person name="Liu Z."/>
            <person name="Lutz R."/>
            <person name="Lynch J.A."/>
            <person name="da Fonseca R.N."/>
            <person name="Posnien N."/>
            <person name="Reuter R."/>
            <person name="Roth S."/>
            <person name="Savard J."/>
            <person name="Schinko J.B."/>
            <person name="Schmitt C."/>
            <person name="Schoppmeier M."/>
            <person name="Schroder R."/>
            <person name="Shippy T.D."/>
            <person name="Simonnet F."/>
            <person name="Marques-Souza H."/>
            <person name="Tautz D."/>
            <person name="Tomoyasu Y."/>
            <person name="Trauner J."/>
            <person name="Van der Zee M."/>
            <person name="Vervoort M."/>
            <person name="Wittkopp N."/>
            <person name="Wimmer E.A."/>
            <person name="Yang X."/>
            <person name="Jones A.K."/>
            <person name="Sattelle D.B."/>
            <person name="Ebert P.R."/>
            <person name="Nelson D."/>
            <person name="Scott J.G."/>
            <person name="Beeman R.W."/>
            <person name="Muthukrishnan S."/>
            <person name="Kramer K.J."/>
            <person name="Arakane Y."/>
            <person name="Beeman R.W."/>
            <person name="Zhu Q."/>
            <person name="Hogenkamp D."/>
            <person name="Dixit R."/>
            <person name="Oppert B."/>
            <person name="Jiang H."/>
            <person name="Zou Z."/>
            <person name="Marshall J."/>
            <person name="Elpidina E."/>
            <person name="Vinokurov K."/>
            <person name="Oppert C."/>
            <person name="Zou Z."/>
            <person name="Evans J."/>
            <person name="Lu Z."/>
            <person name="Zhao P."/>
            <person name="Sumathipala N."/>
            <person name="Altincicek B."/>
            <person name="Vilcinskas A."/>
            <person name="Williams M."/>
            <person name="Hultmark D."/>
            <person name="Hetru C."/>
            <person name="Jiang H."/>
            <person name="Grimmelikhuijzen C.J."/>
            <person name="Hauser F."/>
            <person name="Cazzamali G."/>
            <person name="Williamson M."/>
            <person name="Park Y."/>
            <person name="Li B."/>
            <person name="Tanaka Y."/>
            <person name="Predel R."/>
            <person name="Neupert S."/>
            <person name="Schachtner J."/>
            <person name="Verleyen P."/>
            <person name="Raible F."/>
            <person name="Bork P."/>
            <person name="Friedrich M."/>
            <person name="Walden K.K."/>
            <person name="Robertson H.M."/>
            <person name="Angeli S."/>
            <person name="Foret S."/>
            <person name="Bucher G."/>
            <person name="Schuetz S."/>
            <person name="Maleszka R."/>
            <person name="Wimmer E.A."/>
            <person name="Beeman R.W."/>
            <person name="Lorenzen M."/>
            <person name="Tomoyasu Y."/>
            <person name="Miller S.C."/>
            <person name="Grossmann D."/>
            <person name="Bucher G."/>
        </authorList>
    </citation>
    <scope>NUCLEOTIDE SEQUENCE [LARGE SCALE GENOMIC DNA]</scope>
    <source>
        <strain evidence="11 12">Georgia GA2</strain>
    </source>
</reference>
<protein>
    <recommendedName>
        <fullName evidence="7">Cell division cycle and apoptosis regulator protein 1</fullName>
    </recommendedName>
</protein>
<reference evidence="11 12" key="2">
    <citation type="journal article" date="2010" name="Nucleic Acids Res.">
        <title>BeetleBase in 2010: revisions to provide comprehensive genomic information for Tribolium castaneum.</title>
        <authorList>
            <person name="Kim H.S."/>
            <person name="Murphy T."/>
            <person name="Xia J."/>
            <person name="Caragea D."/>
            <person name="Park Y."/>
            <person name="Beeman R.W."/>
            <person name="Lorenzen M.D."/>
            <person name="Butcher S."/>
            <person name="Manak J.R."/>
            <person name="Brown S.J."/>
        </authorList>
    </citation>
    <scope>GENOME REANNOTATION</scope>
    <source>
        <strain evidence="11 12">Georgia GA2</strain>
    </source>
</reference>
<keyword evidence="12" id="KW-1185">Reference proteome</keyword>
<keyword evidence="2" id="KW-0963">Cytoplasm</keyword>
<feature type="compositionally biased region" description="Acidic residues" evidence="9">
    <location>
        <begin position="799"/>
        <end position="810"/>
    </location>
</feature>
<evidence type="ECO:0000256" key="1">
    <source>
        <dbReference type="ARBA" id="ARBA00004556"/>
    </source>
</evidence>
<dbReference type="SUPFAM" id="SSF68906">
    <property type="entry name" value="SAP domain"/>
    <property type="match status" value="1"/>
</dbReference>
<feature type="compositionally biased region" description="Gly residues" evidence="9">
    <location>
        <begin position="556"/>
        <end position="569"/>
    </location>
</feature>
<evidence type="ECO:0000313" key="11">
    <source>
        <dbReference type="EMBL" id="EEZ98940.2"/>
    </source>
</evidence>
<keyword evidence="3" id="KW-0597">Phosphoprotein</keyword>
<dbReference type="InterPro" id="IPR003034">
    <property type="entry name" value="SAP_dom"/>
</dbReference>
<dbReference type="Pfam" id="PF14443">
    <property type="entry name" value="DBC1"/>
    <property type="match status" value="1"/>
</dbReference>
<evidence type="ECO:0000256" key="6">
    <source>
        <dbReference type="ARBA" id="ARBA00023306"/>
    </source>
</evidence>
<evidence type="ECO:0000256" key="9">
    <source>
        <dbReference type="SAM" id="MobiDB-lite"/>
    </source>
</evidence>